<gene>
    <name evidence="3" type="ORF">JIN87_15550</name>
</gene>
<dbReference type="PANTHER" id="PTHR45947">
    <property type="entry name" value="SULFOQUINOVOSYL TRANSFERASE SQD2"/>
    <property type="match status" value="1"/>
</dbReference>
<dbReference type="InterPro" id="IPR028098">
    <property type="entry name" value="Glyco_trans_4-like_N"/>
</dbReference>
<evidence type="ECO:0000259" key="1">
    <source>
        <dbReference type="Pfam" id="PF00534"/>
    </source>
</evidence>
<comment type="caution">
    <text evidence="3">The sequence shown here is derived from an EMBL/GenBank/DDBJ whole genome shotgun (WGS) entry which is preliminary data.</text>
</comment>
<dbReference type="InterPro" id="IPR050194">
    <property type="entry name" value="Glycosyltransferase_grp1"/>
</dbReference>
<dbReference type="Pfam" id="PF13439">
    <property type="entry name" value="Glyco_transf_4"/>
    <property type="match status" value="1"/>
</dbReference>
<organism evidence="3 4">
    <name type="scientific">Pelagicoccus mobilis</name>
    <dbReference type="NCBI Taxonomy" id="415221"/>
    <lineage>
        <taxon>Bacteria</taxon>
        <taxon>Pseudomonadati</taxon>
        <taxon>Verrucomicrobiota</taxon>
        <taxon>Opitutia</taxon>
        <taxon>Puniceicoccales</taxon>
        <taxon>Pelagicoccaceae</taxon>
        <taxon>Pelagicoccus</taxon>
    </lineage>
</organism>
<sequence length="398" mass="44627">MRVCLFTDSFLPYISGVSSAVLNQANELTRRGHNVSIFHPRPSKADSFETVPGLDEKVSVYGLPFSVPTVHIPKLRWSAPLFLYSYRRLREDPPDLVHVHTEFGCGLEGMFLARWKNVPVVGTFHTFFAEPDYLRQFYLPSFEWTQKAMWKYSVGFFNRCAHVVSPSKSVRDHLVARGMSSPATVLSNGIERVRMRSEDEIKAFRKSLGIEDFAFIYIGRVSPEKSLEVALEAFAETLKLNSKVKFVLVGNGPGDADVDAKISELGIGAAVIRTGRIERDVLMEENYPLLGDVFITASKTENQPVSILEALAFGLPLVGPRAKGIPELVDHDYNGLIFEPDDVADMAGAMSRLMEDRDLLDRMRQASLDTAATHDMEHVGDELESIYQRVVREKLAEI</sequence>
<protein>
    <submittedName>
        <fullName evidence="3">Glycosyltransferase</fullName>
    </submittedName>
</protein>
<proteinExistence type="predicted"/>
<evidence type="ECO:0000313" key="3">
    <source>
        <dbReference type="EMBL" id="MBK1878295.1"/>
    </source>
</evidence>
<name>A0A934RZA9_9BACT</name>
<evidence type="ECO:0000259" key="2">
    <source>
        <dbReference type="Pfam" id="PF13439"/>
    </source>
</evidence>
<dbReference type="PANTHER" id="PTHR45947:SF3">
    <property type="entry name" value="SULFOQUINOVOSYL TRANSFERASE SQD2"/>
    <property type="match status" value="1"/>
</dbReference>
<dbReference type="AlphaFoldDB" id="A0A934RZA9"/>
<keyword evidence="4" id="KW-1185">Reference proteome</keyword>
<dbReference type="Proteomes" id="UP000617628">
    <property type="component" value="Unassembled WGS sequence"/>
</dbReference>
<feature type="domain" description="Glycosyltransferase subfamily 4-like N-terminal" evidence="2">
    <location>
        <begin position="15"/>
        <end position="191"/>
    </location>
</feature>
<dbReference type="InterPro" id="IPR001296">
    <property type="entry name" value="Glyco_trans_1"/>
</dbReference>
<evidence type="ECO:0000313" key="4">
    <source>
        <dbReference type="Proteomes" id="UP000617628"/>
    </source>
</evidence>
<dbReference type="RefSeq" id="WP_200356508.1">
    <property type="nucleotide sequence ID" value="NZ_JAENIL010000028.1"/>
</dbReference>
<dbReference type="EMBL" id="JAENIL010000028">
    <property type="protein sequence ID" value="MBK1878295.1"/>
    <property type="molecule type" value="Genomic_DNA"/>
</dbReference>
<reference evidence="3" key="1">
    <citation type="submission" date="2021-01" db="EMBL/GenBank/DDBJ databases">
        <title>Modified the classification status of verrucomicrobia.</title>
        <authorList>
            <person name="Feng X."/>
        </authorList>
    </citation>
    <scope>NUCLEOTIDE SEQUENCE</scope>
    <source>
        <strain evidence="3">KCTC 13126</strain>
    </source>
</reference>
<dbReference type="GO" id="GO:0016758">
    <property type="term" value="F:hexosyltransferase activity"/>
    <property type="evidence" value="ECO:0007669"/>
    <property type="project" value="TreeGrafter"/>
</dbReference>
<accession>A0A934RZA9</accession>
<dbReference type="Pfam" id="PF00534">
    <property type="entry name" value="Glycos_transf_1"/>
    <property type="match status" value="1"/>
</dbReference>
<dbReference type="SUPFAM" id="SSF53756">
    <property type="entry name" value="UDP-Glycosyltransferase/glycogen phosphorylase"/>
    <property type="match status" value="1"/>
</dbReference>
<feature type="domain" description="Glycosyl transferase family 1" evidence="1">
    <location>
        <begin position="204"/>
        <end position="366"/>
    </location>
</feature>
<dbReference type="Gene3D" id="3.40.50.2000">
    <property type="entry name" value="Glycogen Phosphorylase B"/>
    <property type="match status" value="2"/>
</dbReference>